<accession>A0A023DFR3</accession>
<evidence type="ECO:0008006" key="4">
    <source>
        <dbReference type="Google" id="ProtNLM"/>
    </source>
</evidence>
<feature type="transmembrane region" description="Helical" evidence="1">
    <location>
        <begin position="12"/>
        <end position="39"/>
    </location>
</feature>
<keyword evidence="1" id="KW-0472">Membrane</keyword>
<keyword evidence="1" id="KW-1133">Transmembrane helix</keyword>
<evidence type="ECO:0000313" key="3">
    <source>
        <dbReference type="Proteomes" id="UP000023561"/>
    </source>
</evidence>
<evidence type="ECO:0000313" key="2">
    <source>
        <dbReference type="EMBL" id="GAJ39856.1"/>
    </source>
</evidence>
<name>A0A023DFR3_9BACL</name>
<organism evidence="2 3">
    <name type="scientific">Parageobacillus caldoxylosilyticus NBRC 107762</name>
    <dbReference type="NCBI Taxonomy" id="1220594"/>
    <lineage>
        <taxon>Bacteria</taxon>
        <taxon>Bacillati</taxon>
        <taxon>Bacillota</taxon>
        <taxon>Bacilli</taxon>
        <taxon>Bacillales</taxon>
        <taxon>Anoxybacillaceae</taxon>
        <taxon>Saccharococcus</taxon>
    </lineage>
</organism>
<protein>
    <recommendedName>
        <fullName evidence="4">DUF2269 family protein</fullName>
    </recommendedName>
</protein>
<dbReference type="Proteomes" id="UP000023561">
    <property type="component" value="Unassembled WGS sequence"/>
</dbReference>
<feature type="transmembrane region" description="Helical" evidence="1">
    <location>
        <begin position="138"/>
        <end position="158"/>
    </location>
</feature>
<dbReference type="EMBL" id="BAWO01000029">
    <property type="protein sequence ID" value="GAJ39856.1"/>
    <property type="molecule type" value="Genomic_DNA"/>
</dbReference>
<gene>
    <name evidence="2" type="ORF">GCA01S_029_00340</name>
</gene>
<evidence type="ECO:0000256" key="1">
    <source>
        <dbReference type="SAM" id="Phobius"/>
    </source>
</evidence>
<feature type="transmembrane region" description="Helical" evidence="1">
    <location>
        <begin position="59"/>
        <end position="83"/>
    </location>
</feature>
<dbReference type="OrthoDB" id="156858at2"/>
<dbReference type="RefSeq" id="WP_042409176.1">
    <property type="nucleotide sequence ID" value="NZ_BAWO01000029.1"/>
</dbReference>
<dbReference type="AlphaFoldDB" id="A0A023DFR3"/>
<reference evidence="2 3" key="1">
    <citation type="submission" date="2014-04" db="EMBL/GenBank/DDBJ databases">
        <title>Whole genome shotgun sequence of Geobacillus caldoxylosilyticus NBRC 107762.</title>
        <authorList>
            <person name="Hosoyama A."/>
            <person name="Hosoyama Y."/>
            <person name="Katano-Makiyama Y."/>
            <person name="Tsuchikane K."/>
            <person name="Ohji S."/>
            <person name="Ichikawa N."/>
            <person name="Yamazoe A."/>
            <person name="Fujita N."/>
        </authorList>
    </citation>
    <scope>NUCLEOTIDE SEQUENCE [LARGE SCALE GENOMIC DNA]</scope>
    <source>
        <strain evidence="2 3">NBRC 107762</strain>
    </source>
</reference>
<comment type="caution">
    <text evidence="2">The sequence shown here is derived from an EMBL/GenBank/DDBJ whole genome shotgun (WGS) entry which is preliminary data.</text>
</comment>
<dbReference type="GeneID" id="301192671"/>
<sequence length="174" mass="19425">MKKIGLTPKKWLLTLHILFAAIMFGVTVTFLVLSIAAAVTTDEGVLKASYTSMHLLAKTSVRASTIGTVVTGVLLSLLTHWGFFRYYWIIVKELLTILSIGLGMVGMYLWSLKAVSIITVQGMESLQNPDFLVNRTYLFIGISLQIVSLIAMFILSVFKPWGKREKKSKLSKKH</sequence>
<keyword evidence="3" id="KW-1185">Reference proteome</keyword>
<proteinExistence type="predicted"/>
<keyword evidence="1" id="KW-0812">Transmembrane</keyword>
<feature type="transmembrane region" description="Helical" evidence="1">
    <location>
        <begin position="95"/>
        <end position="118"/>
    </location>
</feature>